<keyword evidence="4 6" id="KW-0472">Membrane</keyword>
<dbReference type="InterPro" id="IPR007343">
    <property type="entry name" value="Uncharacterised_pept_Zn_put"/>
</dbReference>
<sequence length="308" mass="32295">MTFRGDYAQGQGGNVNTSSGGGRGGGGLGGGAMMLLPLLLRGGGGGTIILVLLALLYFSGAFNGILGGGGNDSQSQSQGEYSLEHCQEQGSSNEYDDCRAAATIGSLNAIWADVLPTQSETQFTKPEMTLFKGSVNSGCGYASADTGPFYCPQDATAYLDVSFFDQLSQLGGSNGPLAQEYVTAHEYGHHIQNLEGTLGLSDYKNPGEDSAAVAIELQADCYAGLWAHHASKGENAALEPITDEQLQQVLQSAQSIGDDNIQRRSGGEVDPDAWTHGSSEQRMQAFKSGYETGQMSACDTLNRGVYKS</sequence>
<evidence type="ECO:0000256" key="3">
    <source>
        <dbReference type="ARBA" id="ARBA00022989"/>
    </source>
</evidence>
<dbReference type="GO" id="GO:0016020">
    <property type="term" value="C:membrane"/>
    <property type="evidence" value="ECO:0007669"/>
    <property type="project" value="UniProtKB-SubCell"/>
</dbReference>
<accession>A0A9Q4IFG2</accession>
<feature type="region of interest" description="Disordered" evidence="5">
    <location>
        <begin position="1"/>
        <end position="22"/>
    </location>
</feature>
<feature type="transmembrane region" description="Helical" evidence="6">
    <location>
        <begin position="38"/>
        <end position="58"/>
    </location>
</feature>
<reference evidence="7" key="1">
    <citation type="submission" date="2022-08" db="EMBL/GenBank/DDBJ databases">
        <title>Corynebacterium sp. nov., isolated from clinical breast specimens.</title>
        <authorList>
            <person name="Zhang T."/>
        </authorList>
    </citation>
    <scope>NUCLEOTIDE SEQUENCE</scope>
    <source>
        <strain evidence="7">CCUG 57942</strain>
    </source>
</reference>
<dbReference type="Proteomes" id="UP001071110">
    <property type="component" value="Unassembled WGS sequence"/>
</dbReference>
<evidence type="ECO:0000256" key="1">
    <source>
        <dbReference type="ARBA" id="ARBA00004167"/>
    </source>
</evidence>
<dbReference type="PANTHER" id="PTHR30168">
    <property type="entry name" value="PUTATIVE MEMBRANE PROTEIN YPFJ"/>
    <property type="match status" value="1"/>
</dbReference>
<evidence type="ECO:0000256" key="6">
    <source>
        <dbReference type="SAM" id="Phobius"/>
    </source>
</evidence>
<gene>
    <name evidence="7" type="ORF">NUW87_00970</name>
</gene>
<dbReference type="AlphaFoldDB" id="A0A9Q4IFG2"/>
<keyword evidence="8" id="KW-1185">Reference proteome</keyword>
<name>A0A9Q4IFG2_9CORY</name>
<feature type="region of interest" description="Disordered" evidence="5">
    <location>
        <begin position="256"/>
        <end position="279"/>
    </location>
</feature>
<comment type="subcellular location">
    <subcellularLocation>
        <location evidence="1">Membrane</location>
        <topology evidence="1">Single-pass membrane protein</topology>
    </subcellularLocation>
</comment>
<evidence type="ECO:0000256" key="2">
    <source>
        <dbReference type="ARBA" id="ARBA00022692"/>
    </source>
</evidence>
<keyword evidence="2 6" id="KW-0812">Transmembrane</keyword>
<comment type="caution">
    <text evidence="7">The sequence shown here is derived from an EMBL/GenBank/DDBJ whole genome shotgun (WGS) entry which is preliminary data.</text>
</comment>
<dbReference type="PANTHER" id="PTHR30168:SF0">
    <property type="entry name" value="INNER MEMBRANE PROTEIN"/>
    <property type="match status" value="1"/>
</dbReference>
<dbReference type="EMBL" id="JANRML010000001">
    <property type="protein sequence ID" value="MCZ2219948.1"/>
    <property type="molecule type" value="Genomic_DNA"/>
</dbReference>
<organism evidence="7 8">
    <name type="scientific">Corynebacterium pilbarense</name>
    <dbReference type="NCBI Taxonomy" id="1288393"/>
    <lineage>
        <taxon>Bacteria</taxon>
        <taxon>Bacillati</taxon>
        <taxon>Actinomycetota</taxon>
        <taxon>Actinomycetes</taxon>
        <taxon>Mycobacteriales</taxon>
        <taxon>Corynebacteriaceae</taxon>
        <taxon>Corynebacterium</taxon>
    </lineage>
</organism>
<dbReference type="Pfam" id="PF04228">
    <property type="entry name" value="Zn_peptidase"/>
    <property type="match status" value="1"/>
</dbReference>
<protein>
    <submittedName>
        <fullName evidence="7">Neutral zinc metallopeptidase</fullName>
    </submittedName>
</protein>
<evidence type="ECO:0000313" key="8">
    <source>
        <dbReference type="Proteomes" id="UP001071110"/>
    </source>
</evidence>
<proteinExistence type="predicted"/>
<evidence type="ECO:0000313" key="7">
    <source>
        <dbReference type="EMBL" id="MCZ2219948.1"/>
    </source>
</evidence>
<evidence type="ECO:0000256" key="4">
    <source>
        <dbReference type="ARBA" id="ARBA00023136"/>
    </source>
</evidence>
<dbReference type="RefSeq" id="WP_269026878.1">
    <property type="nucleotide sequence ID" value="NZ_BAABDP010000009.1"/>
</dbReference>
<keyword evidence="3 6" id="KW-1133">Transmembrane helix</keyword>
<evidence type="ECO:0000256" key="5">
    <source>
        <dbReference type="SAM" id="MobiDB-lite"/>
    </source>
</evidence>